<evidence type="ECO:0000313" key="4">
    <source>
        <dbReference type="EMBL" id="GFS38436.1"/>
    </source>
</evidence>
<dbReference type="GO" id="GO:0055120">
    <property type="term" value="C:striated muscle dense body"/>
    <property type="evidence" value="ECO:0007669"/>
    <property type="project" value="TreeGrafter"/>
</dbReference>
<sequence length="711" mass="80801">SSSLEWIDDCPKKAPVCPKSYKGAPPLLLISLDGFRPDYLKRGLNPTLERLSRCGVRTPYMMPVFPTKTFPNHYSQVTGLYPSSHGIIDNFMIDPKTEKQFKIGTNSSVESFWWEKEPIWVSAEKQGKKSATFFWPGSDVEINGTRPTYYKEYNGSIPFEERVDQVLEWLDLSPSERPSFLTLYISEVDSSAHAYGIHSQQVNESLSRADLVIERLFTGLQKRNLIDCINVFIMSDHGMADTDCSRSVDLGEYVDLACVRSTEGAVGRLQLKNCPNTTLEQLEEAIRCRINHTRVYRKEMLPVRAHYANHPRIEPIFLDLDSGWTLLRKEPGKREYRCNGGNHGYDNLFPDMKAFFMAVGPSMKRNFTVEPFINTELYELMCEMIGITPNPNNGTRGSLHHLLKKLIRPLQEEEEPNPPAKGVAKEHESTAAQCPCKWPTDLKVNNTRVQVLHLPFGVPFSAQGNKSLLLLHNVDYMEAYNTALRTAEWVGFALDAKNQSSNRTSLDEEICWTDDARVPSNDTIKCSDYNFTHVGEELFSQRPFYHPDMSSSSNGTNSTFVTNSVTKSSHHLPLEEALMEFFDQWTSKGKALHVLTGPAFDFLGTGHRPDFEALQQRNGSLLIPTHLFYVITWCRDDVKHIGDCNPDDLKVCSFLLPNWPFPDNCQSAEKDIKKNVARVVDIEELTGLSLYLALPNAKWQQTVEHQMKTSH</sequence>
<dbReference type="InterPro" id="IPR002591">
    <property type="entry name" value="Phosphodiest/P_Trfase"/>
</dbReference>
<dbReference type="GO" id="GO:0016529">
    <property type="term" value="C:sarcoplasmic reticulum"/>
    <property type="evidence" value="ECO:0007669"/>
    <property type="project" value="TreeGrafter"/>
</dbReference>
<evidence type="ECO:0000256" key="1">
    <source>
        <dbReference type="ARBA" id="ARBA00022801"/>
    </source>
</evidence>
<dbReference type="CDD" id="cd16018">
    <property type="entry name" value="Enpp"/>
    <property type="match status" value="1"/>
</dbReference>
<proteinExistence type="predicted"/>
<feature type="domain" description="ENPP1-3/EXOG-like endonuclease/phosphodiesterase" evidence="3">
    <location>
        <begin position="473"/>
        <end position="697"/>
    </location>
</feature>
<evidence type="ECO:0000313" key="5">
    <source>
        <dbReference type="Proteomes" id="UP000887013"/>
    </source>
</evidence>
<keyword evidence="1" id="KW-0378">Hydrolase</keyword>
<dbReference type="PANTHER" id="PTHR10151:SF114">
    <property type="entry name" value="ECTONUCLEOTIDE PYROPHOSPHATASE_PHOSPHODIESTERASE C27A7.3"/>
    <property type="match status" value="1"/>
</dbReference>
<dbReference type="SUPFAM" id="SSF54060">
    <property type="entry name" value="His-Me finger endonucleases"/>
    <property type="match status" value="1"/>
</dbReference>
<dbReference type="SUPFAM" id="SSF53649">
    <property type="entry name" value="Alkaline phosphatase-like"/>
    <property type="match status" value="1"/>
</dbReference>
<dbReference type="InterPro" id="IPR020821">
    <property type="entry name" value="ENPP1-3/EXOG-like_nuc-like"/>
</dbReference>
<dbReference type="GO" id="GO:0031674">
    <property type="term" value="C:I band"/>
    <property type="evidence" value="ECO:0007669"/>
    <property type="project" value="TreeGrafter"/>
</dbReference>
<dbReference type="Pfam" id="PF01663">
    <property type="entry name" value="Phosphodiest"/>
    <property type="match status" value="1"/>
</dbReference>
<dbReference type="Gene3D" id="3.40.720.10">
    <property type="entry name" value="Alkaline Phosphatase, subunit A"/>
    <property type="match status" value="1"/>
</dbReference>
<dbReference type="SMART" id="SM00477">
    <property type="entry name" value="NUC"/>
    <property type="match status" value="1"/>
</dbReference>
<keyword evidence="2" id="KW-0325">Glycoprotein</keyword>
<comment type="caution">
    <text evidence="4">The sequence shown here is derived from an EMBL/GenBank/DDBJ whole genome shotgun (WGS) entry which is preliminary data.</text>
</comment>
<dbReference type="PANTHER" id="PTHR10151">
    <property type="entry name" value="ECTONUCLEOTIDE PYROPHOSPHATASE/PHOSPHODIESTERASE"/>
    <property type="match status" value="1"/>
</dbReference>
<dbReference type="Proteomes" id="UP000887013">
    <property type="component" value="Unassembled WGS sequence"/>
</dbReference>
<keyword evidence="5" id="KW-1185">Reference proteome</keyword>
<dbReference type="AlphaFoldDB" id="A0A8X6M964"/>
<name>A0A8X6M964_NEPPI</name>
<dbReference type="GO" id="GO:0046872">
    <property type="term" value="F:metal ion binding"/>
    <property type="evidence" value="ECO:0007669"/>
    <property type="project" value="InterPro"/>
</dbReference>
<accession>A0A8X6M964</accession>
<dbReference type="InterPro" id="IPR044925">
    <property type="entry name" value="His-Me_finger_sf"/>
</dbReference>
<reference evidence="4" key="1">
    <citation type="submission" date="2020-08" db="EMBL/GenBank/DDBJ databases">
        <title>Multicomponent nature underlies the extraordinary mechanical properties of spider dragline silk.</title>
        <authorList>
            <person name="Kono N."/>
            <person name="Nakamura H."/>
            <person name="Mori M."/>
            <person name="Yoshida Y."/>
            <person name="Ohtoshi R."/>
            <person name="Malay A.D."/>
            <person name="Moran D.A.P."/>
            <person name="Tomita M."/>
            <person name="Numata K."/>
            <person name="Arakawa K."/>
        </authorList>
    </citation>
    <scope>NUCLEOTIDE SEQUENCE</scope>
</reference>
<organism evidence="4 5">
    <name type="scientific">Nephila pilipes</name>
    <name type="common">Giant wood spider</name>
    <name type="synonym">Nephila maculata</name>
    <dbReference type="NCBI Taxonomy" id="299642"/>
    <lineage>
        <taxon>Eukaryota</taxon>
        <taxon>Metazoa</taxon>
        <taxon>Ecdysozoa</taxon>
        <taxon>Arthropoda</taxon>
        <taxon>Chelicerata</taxon>
        <taxon>Arachnida</taxon>
        <taxon>Araneae</taxon>
        <taxon>Araneomorphae</taxon>
        <taxon>Entelegynae</taxon>
        <taxon>Araneoidea</taxon>
        <taxon>Nephilidae</taxon>
        <taxon>Nephila</taxon>
    </lineage>
</organism>
<dbReference type="OrthoDB" id="415411at2759"/>
<feature type="non-terminal residue" evidence="4">
    <location>
        <position position="711"/>
    </location>
</feature>
<dbReference type="Gene3D" id="3.30.1360.180">
    <property type="match status" value="1"/>
</dbReference>
<evidence type="ECO:0000256" key="2">
    <source>
        <dbReference type="ARBA" id="ARBA00023180"/>
    </source>
</evidence>
<gene>
    <name evidence="4" type="primary">ENPP1</name>
    <name evidence="4" type="ORF">NPIL_423301</name>
</gene>
<dbReference type="EMBL" id="BMAW01089178">
    <property type="protein sequence ID" value="GFS38436.1"/>
    <property type="molecule type" value="Genomic_DNA"/>
</dbReference>
<dbReference type="InterPro" id="IPR044929">
    <property type="entry name" value="DNA/RNA_non-sp_Endonuclease_sf"/>
</dbReference>
<dbReference type="Gene3D" id="3.40.570.10">
    <property type="entry name" value="Extracellular Endonuclease, subunit A"/>
    <property type="match status" value="1"/>
</dbReference>
<dbReference type="GO" id="GO:0003676">
    <property type="term" value="F:nucleic acid binding"/>
    <property type="evidence" value="ECO:0007669"/>
    <property type="project" value="InterPro"/>
</dbReference>
<dbReference type="GO" id="GO:0016787">
    <property type="term" value="F:hydrolase activity"/>
    <property type="evidence" value="ECO:0007669"/>
    <property type="project" value="UniProtKB-KW"/>
</dbReference>
<evidence type="ECO:0000259" key="3">
    <source>
        <dbReference type="SMART" id="SM00477"/>
    </source>
</evidence>
<protein>
    <recommendedName>
        <fullName evidence="3">ENPP1-3/EXOG-like endonuclease/phosphodiesterase domain-containing protein</fullName>
    </recommendedName>
</protein>
<dbReference type="InterPro" id="IPR017850">
    <property type="entry name" value="Alkaline_phosphatase_core_sf"/>
</dbReference>